<gene>
    <name evidence="2" type="ORF">AJ79_08503</name>
</gene>
<comment type="caution">
    <text evidence="2">The sequence shown here is derived from an EMBL/GenBank/DDBJ whole genome shotgun (WGS) entry which is preliminary data.</text>
</comment>
<feature type="compositionally biased region" description="Basic and acidic residues" evidence="1">
    <location>
        <begin position="142"/>
        <end position="157"/>
    </location>
</feature>
<protein>
    <submittedName>
        <fullName evidence="2">Uncharacterized protein</fullName>
    </submittedName>
</protein>
<keyword evidence="3" id="KW-1185">Reference proteome</keyword>
<feature type="compositionally biased region" description="Polar residues" evidence="1">
    <location>
        <begin position="484"/>
        <end position="496"/>
    </location>
</feature>
<feature type="compositionally biased region" description="Polar residues" evidence="1">
    <location>
        <begin position="307"/>
        <end position="316"/>
    </location>
</feature>
<dbReference type="AlphaFoldDB" id="A0A2B7WSQ5"/>
<reference evidence="2 3" key="1">
    <citation type="submission" date="2017-10" db="EMBL/GenBank/DDBJ databases">
        <title>Comparative genomics in systemic dimorphic fungi from Ajellomycetaceae.</title>
        <authorList>
            <person name="Munoz J.F."/>
            <person name="Mcewen J.G."/>
            <person name="Clay O.K."/>
            <person name="Cuomo C.A."/>
        </authorList>
    </citation>
    <scope>NUCLEOTIDE SEQUENCE [LARGE SCALE GENOMIC DNA]</scope>
    <source>
        <strain evidence="2 3">UAMH5409</strain>
    </source>
</reference>
<evidence type="ECO:0000256" key="1">
    <source>
        <dbReference type="SAM" id="MobiDB-lite"/>
    </source>
</evidence>
<feature type="compositionally biased region" description="Low complexity" evidence="1">
    <location>
        <begin position="421"/>
        <end position="434"/>
    </location>
</feature>
<dbReference type="Proteomes" id="UP000223968">
    <property type="component" value="Unassembled WGS sequence"/>
</dbReference>
<proteinExistence type="predicted"/>
<feature type="compositionally biased region" description="Polar residues" evidence="1">
    <location>
        <begin position="177"/>
        <end position="193"/>
    </location>
</feature>
<organism evidence="2 3">
    <name type="scientific">Helicocarpus griseus UAMH5409</name>
    <dbReference type="NCBI Taxonomy" id="1447875"/>
    <lineage>
        <taxon>Eukaryota</taxon>
        <taxon>Fungi</taxon>
        <taxon>Dikarya</taxon>
        <taxon>Ascomycota</taxon>
        <taxon>Pezizomycotina</taxon>
        <taxon>Eurotiomycetes</taxon>
        <taxon>Eurotiomycetidae</taxon>
        <taxon>Onygenales</taxon>
        <taxon>Ajellomycetaceae</taxon>
        <taxon>Helicocarpus</taxon>
    </lineage>
</organism>
<evidence type="ECO:0000313" key="2">
    <source>
        <dbReference type="EMBL" id="PGG99501.1"/>
    </source>
</evidence>
<feature type="compositionally biased region" description="Polar residues" evidence="1">
    <location>
        <begin position="223"/>
        <end position="249"/>
    </location>
</feature>
<feature type="compositionally biased region" description="Low complexity" evidence="1">
    <location>
        <begin position="450"/>
        <end position="471"/>
    </location>
</feature>
<feature type="compositionally biased region" description="Polar residues" evidence="1">
    <location>
        <begin position="326"/>
        <end position="346"/>
    </location>
</feature>
<dbReference type="STRING" id="1447875.A0A2B7WSQ5"/>
<accession>A0A2B7WSQ5</accession>
<name>A0A2B7WSQ5_9EURO</name>
<dbReference type="OrthoDB" id="428854at2759"/>
<feature type="region of interest" description="Disordered" evidence="1">
    <location>
        <begin position="1"/>
        <end position="561"/>
    </location>
</feature>
<feature type="compositionally biased region" description="Polar residues" evidence="1">
    <location>
        <begin position="399"/>
        <end position="413"/>
    </location>
</feature>
<evidence type="ECO:0000313" key="3">
    <source>
        <dbReference type="Proteomes" id="UP000223968"/>
    </source>
</evidence>
<sequence length="588" mass="62632">MSGSNPFRHRKPAAAQPAPQLHHHSPLSAQDEHPSHSPPANHSPRIYDEAPSRPSPRQKTVRIASPPVPTQPLFHPSPGDHQAPANTRIPFPRHGTHRGSPPPPSRDDSSGSEDDSTTDPFNPDASGNEHYGAIDNKYGRGGPERESGVRGAGHEEEQALSASYGAEPTVFPRGQGAATSRGSDESNTSSRSASKGKRATMDVDAFTRMLMTGDTGGGKESVPATTQQPKNGPPISDSSSNTDAGSASKQPVFDRQHIPQAETPRTSHDLTTAEADEERRKLAALTKPPERQKPPPPKTRHGKPIKPNNTNQTSPLANPAPITSPGHRTTSPASISSPPLAQQPGSDANRPLPQPPVDNPCPSMSIKDAQEGTENPASLPQPQQKRPPTPPISRRHSQMKSNKTGISRNNSARLSLPPGINNLNPPSSHNSSPLKTPPPPPSRRKDRESSTFSSSDTPTPQEQPQSSVRRSSSTKEDSSDKSSLRSVETVSMISNKRASHGPPRPPPPRRGGGSRASLDDSRPVLPAGAEAANQVPRTTGMGTMNDDKQSPPITSAPSHATDILADLSRLQKEVDDLRGRYEGKKPGE</sequence>
<dbReference type="EMBL" id="PDNB01000202">
    <property type="protein sequence ID" value="PGG99501.1"/>
    <property type="molecule type" value="Genomic_DNA"/>
</dbReference>
<feature type="compositionally biased region" description="Basic and acidic residues" evidence="1">
    <location>
        <begin position="473"/>
        <end position="483"/>
    </location>
</feature>